<evidence type="ECO:0000313" key="3">
    <source>
        <dbReference type="EMBL" id="KLU84681.1"/>
    </source>
</evidence>
<feature type="compositionally biased region" description="Basic and acidic residues" evidence="1">
    <location>
        <begin position="235"/>
        <end position="253"/>
    </location>
</feature>
<evidence type="ECO:0000313" key="4">
    <source>
        <dbReference type="EnsemblFungi" id="MAPG_03720T0"/>
    </source>
</evidence>
<dbReference type="OMA" id="PRINFRR"/>
<feature type="region of interest" description="Disordered" evidence="1">
    <location>
        <begin position="200"/>
        <end position="264"/>
    </location>
</feature>
<reference evidence="3" key="2">
    <citation type="submission" date="2010-05" db="EMBL/GenBank/DDBJ databases">
        <title>The Genome Sequence of Magnaporthe poae strain ATCC 64411.</title>
        <authorList>
            <consortium name="The Broad Institute Genome Sequencing Platform"/>
            <consortium name="Broad Institute Genome Sequencing Center for Infectious Disease"/>
            <person name="Ma L.-J."/>
            <person name="Dead R."/>
            <person name="Young S."/>
            <person name="Zeng Q."/>
            <person name="Koehrsen M."/>
            <person name="Alvarado L."/>
            <person name="Berlin A."/>
            <person name="Chapman S.B."/>
            <person name="Chen Z."/>
            <person name="Freedman E."/>
            <person name="Gellesch M."/>
            <person name="Goldberg J."/>
            <person name="Griggs A."/>
            <person name="Gujja S."/>
            <person name="Heilman E.R."/>
            <person name="Heiman D."/>
            <person name="Hepburn T."/>
            <person name="Howarth C."/>
            <person name="Jen D."/>
            <person name="Larson L."/>
            <person name="Mehta T."/>
            <person name="Neiman D."/>
            <person name="Pearson M."/>
            <person name="Roberts A."/>
            <person name="Saif S."/>
            <person name="Shea T."/>
            <person name="Shenoy N."/>
            <person name="Sisk P."/>
            <person name="Stolte C."/>
            <person name="Sykes S."/>
            <person name="Walk T."/>
            <person name="White J."/>
            <person name="Yandava C."/>
            <person name="Haas B."/>
            <person name="Nusbaum C."/>
            <person name="Birren B."/>
        </authorList>
    </citation>
    <scope>NUCLEOTIDE SEQUENCE</scope>
    <source>
        <strain evidence="3">ATCC 64411</strain>
    </source>
</reference>
<keyword evidence="5" id="KW-1185">Reference proteome</keyword>
<gene>
    <name evidence="3" type="ORF">MAPG_03720</name>
</gene>
<feature type="transmembrane region" description="Helical" evidence="2">
    <location>
        <begin position="26"/>
        <end position="52"/>
    </location>
</feature>
<evidence type="ECO:0000313" key="5">
    <source>
        <dbReference type="Proteomes" id="UP000011715"/>
    </source>
</evidence>
<dbReference type="eggNOG" id="ENOG502T7II">
    <property type="taxonomic scope" value="Eukaryota"/>
</dbReference>
<proteinExistence type="predicted"/>
<feature type="compositionally biased region" description="Polar residues" evidence="1">
    <location>
        <begin position="14"/>
        <end position="23"/>
    </location>
</feature>
<feature type="region of interest" description="Disordered" evidence="1">
    <location>
        <begin position="1"/>
        <end position="23"/>
    </location>
</feature>
<accession>A0A0C4DUS7</accession>
<protein>
    <submittedName>
        <fullName evidence="3 4">Uncharacterized protein</fullName>
    </submittedName>
</protein>
<organism evidence="4 5">
    <name type="scientific">Magnaporthiopsis poae (strain ATCC 64411 / 73-15)</name>
    <name type="common">Kentucky bluegrass fungus</name>
    <name type="synonym">Magnaporthe poae</name>
    <dbReference type="NCBI Taxonomy" id="644358"/>
    <lineage>
        <taxon>Eukaryota</taxon>
        <taxon>Fungi</taxon>
        <taxon>Dikarya</taxon>
        <taxon>Ascomycota</taxon>
        <taxon>Pezizomycotina</taxon>
        <taxon>Sordariomycetes</taxon>
        <taxon>Sordariomycetidae</taxon>
        <taxon>Magnaporthales</taxon>
        <taxon>Magnaporthaceae</taxon>
        <taxon>Magnaporthiopsis</taxon>
    </lineage>
</organism>
<feature type="compositionally biased region" description="Polar residues" evidence="1">
    <location>
        <begin position="206"/>
        <end position="217"/>
    </location>
</feature>
<dbReference type="EMBL" id="GL876968">
    <property type="protein sequence ID" value="KLU84681.1"/>
    <property type="molecule type" value="Genomic_DNA"/>
</dbReference>
<feature type="region of interest" description="Disordered" evidence="1">
    <location>
        <begin position="55"/>
        <end position="158"/>
    </location>
</feature>
<reference evidence="5" key="1">
    <citation type="submission" date="2010-05" db="EMBL/GenBank/DDBJ databases">
        <title>The genome sequence of Magnaporthe poae strain ATCC 64411.</title>
        <authorList>
            <person name="Ma L.-J."/>
            <person name="Dead R."/>
            <person name="Young S."/>
            <person name="Zeng Q."/>
            <person name="Koehrsen M."/>
            <person name="Alvarado L."/>
            <person name="Berlin A."/>
            <person name="Chapman S.B."/>
            <person name="Chen Z."/>
            <person name="Freedman E."/>
            <person name="Gellesch M."/>
            <person name="Goldberg J."/>
            <person name="Griggs A."/>
            <person name="Gujja S."/>
            <person name="Heilman E.R."/>
            <person name="Heiman D."/>
            <person name="Hepburn T."/>
            <person name="Howarth C."/>
            <person name="Jen D."/>
            <person name="Larson L."/>
            <person name="Mehta T."/>
            <person name="Neiman D."/>
            <person name="Pearson M."/>
            <person name="Roberts A."/>
            <person name="Saif S."/>
            <person name="Shea T."/>
            <person name="Shenoy N."/>
            <person name="Sisk P."/>
            <person name="Stolte C."/>
            <person name="Sykes S."/>
            <person name="Walk T."/>
            <person name="White J."/>
            <person name="Yandava C."/>
            <person name="Haas B."/>
            <person name="Nusbaum C."/>
            <person name="Birren B."/>
        </authorList>
    </citation>
    <scope>NUCLEOTIDE SEQUENCE [LARGE SCALE GENOMIC DNA]</scope>
    <source>
        <strain evidence="5">ATCC 64411 / 73-15</strain>
    </source>
</reference>
<reference evidence="3" key="3">
    <citation type="submission" date="2011-03" db="EMBL/GenBank/DDBJ databases">
        <title>Annotation of Magnaporthe poae ATCC 64411.</title>
        <authorList>
            <person name="Ma L.-J."/>
            <person name="Dead R."/>
            <person name="Young S.K."/>
            <person name="Zeng Q."/>
            <person name="Gargeya S."/>
            <person name="Fitzgerald M."/>
            <person name="Haas B."/>
            <person name="Abouelleil A."/>
            <person name="Alvarado L."/>
            <person name="Arachchi H.M."/>
            <person name="Berlin A."/>
            <person name="Brown A."/>
            <person name="Chapman S.B."/>
            <person name="Chen Z."/>
            <person name="Dunbar C."/>
            <person name="Freedman E."/>
            <person name="Gearin G."/>
            <person name="Gellesch M."/>
            <person name="Goldberg J."/>
            <person name="Griggs A."/>
            <person name="Gujja S."/>
            <person name="Heiman D."/>
            <person name="Howarth C."/>
            <person name="Larson L."/>
            <person name="Lui A."/>
            <person name="MacDonald P.J.P."/>
            <person name="Mehta T."/>
            <person name="Montmayeur A."/>
            <person name="Murphy C."/>
            <person name="Neiman D."/>
            <person name="Pearson M."/>
            <person name="Priest M."/>
            <person name="Roberts A."/>
            <person name="Saif S."/>
            <person name="Shea T."/>
            <person name="Shenoy N."/>
            <person name="Sisk P."/>
            <person name="Stolte C."/>
            <person name="Sykes S."/>
            <person name="Yandava C."/>
            <person name="Wortman J."/>
            <person name="Nusbaum C."/>
            <person name="Birren B."/>
        </authorList>
    </citation>
    <scope>NUCLEOTIDE SEQUENCE</scope>
    <source>
        <strain evidence="3">ATCC 64411</strain>
    </source>
</reference>
<evidence type="ECO:0000256" key="1">
    <source>
        <dbReference type="SAM" id="MobiDB-lite"/>
    </source>
</evidence>
<dbReference type="OrthoDB" id="5222624at2759"/>
<keyword evidence="2" id="KW-0812">Transmembrane</keyword>
<evidence type="ECO:0000256" key="2">
    <source>
        <dbReference type="SAM" id="Phobius"/>
    </source>
</evidence>
<keyword evidence="2" id="KW-0472">Membrane</keyword>
<dbReference type="Proteomes" id="UP000011715">
    <property type="component" value="Unassembled WGS sequence"/>
</dbReference>
<dbReference type="EnsemblFungi" id="MAPG_03720T0">
    <property type="protein sequence ID" value="MAPG_03720T0"/>
    <property type="gene ID" value="MAPG_03720"/>
</dbReference>
<reference evidence="4" key="5">
    <citation type="submission" date="2015-06" db="UniProtKB">
        <authorList>
            <consortium name="EnsemblFungi"/>
        </authorList>
    </citation>
    <scope>IDENTIFICATION</scope>
    <source>
        <strain evidence="4">ATCC 64411</strain>
    </source>
</reference>
<dbReference type="AlphaFoldDB" id="A0A0C4DUS7"/>
<keyword evidence="2" id="KW-1133">Transmembrane helix</keyword>
<sequence>MPPPSLHLWPRDGSPSSSQNASQPGAAWMIAPIISATILISLVLVFAVRHVLRRRQSRRQQIPTTDSPCSPRINFRRNRKSGHFEKRSEEEEQRAMIIRKSLAERSSRASAHSRDESISSLTSMLAPSINDKSGEESDSDGEGDLPANSNNNKRVSGGLRDDWKEFEARVQMERSYSGEVHPAVHPAFARQSPYQDLSLPERTVTRSRSSSQCSLPTQDLPPLLPHAAAGTRVNEQPKEDAGTRVAWRDRPKSEIPNITVHQAK</sequence>
<dbReference type="EMBL" id="ADBL01000884">
    <property type="status" value="NOT_ANNOTATED_CDS"/>
    <property type="molecule type" value="Genomic_DNA"/>
</dbReference>
<dbReference type="VEuPathDB" id="FungiDB:MAPG_03720"/>
<feature type="compositionally biased region" description="Basic and acidic residues" evidence="1">
    <location>
        <begin position="101"/>
        <end position="117"/>
    </location>
</feature>
<reference evidence="4" key="4">
    <citation type="journal article" date="2015" name="G3 (Bethesda)">
        <title>Genome sequences of three phytopathogenic species of the Magnaporthaceae family of fungi.</title>
        <authorList>
            <person name="Okagaki L.H."/>
            <person name="Nunes C.C."/>
            <person name="Sailsbery J."/>
            <person name="Clay B."/>
            <person name="Brown D."/>
            <person name="John T."/>
            <person name="Oh Y."/>
            <person name="Young N."/>
            <person name="Fitzgerald M."/>
            <person name="Haas B.J."/>
            <person name="Zeng Q."/>
            <person name="Young S."/>
            <person name="Adiconis X."/>
            <person name="Fan L."/>
            <person name="Levin J.Z."/>
            <person name="Mitchell T.K."/>
            <person name="Okubara P.A."/>
            <person name="Farman M.L."/>
            <person name="Kohn L.M."/>
            <person name="Birren B."/>
            <person name="Ma L.-J."/>
            <person name="Dean R.A."/>
        </authorList>
    </citation>
    <scope>NUCLEOTIDE SEQUENCE</scope>
    <source>
        <strain evidence="4">ATCC 64411 / 73-15</strain>
    </source>
</reference>
<name>A0A0C4DUS7_MAGP6</name>